<dbReference type="Pfam" id="PF00155">
    <property type="entry name" value="Aminotran_1_2"/>
    <property type="match status" value="1"/>
</dbReference>
<dbReference type="GO" id="GO:0030170">
    <property type="term" value="F:pyridoxal phosphate binding"/>
    <property type="evidence" value="ECO:0007669"/>
    <property type="project" value="InterPro"/>
</dbReference>
<accession>A0A7R7VQM2</accession>
<dbReference type="GO" id="GO:0008483">
    <property type="term" value="F:transaminase activity"/>
    <property type="evidence" value="ECO:0007669"/>
    <property type="project" value="TreeGrafter"/>
</dbReference>
<keyword evidence="4" id="KW-1185">Reference proteome</keyword>
<dbReference type="PRINTS" id="PR00753">
    <property type="entry name" value="ACCSYNTHASE"/>
</dbReference>
<dbReference type="InterPro" id="IPR015424">
    <property type="entry name" value="PyrdxlP-dep_Trfase"/>
</dbReference>
<sequence length="471" mass="52959">MGSIGQAPIDTAIASHHLSSRGAQNYLYRDIWGPRQKYMGDPWSPNNPNGTVILRLAENSLMHDEIAEFINAQAKVHPLNHLTYSTGPRGSRRLRNTAASFLTEEFHSRDVITADNIFITPGVASAIDALAWAICNDGEGILIPQPLYNGFHFDMLNRSNARIVGVTYEGIEGYKGLEDLFSPGVNRRALESALRRAESEGILVRAVLVSNPHNPLGRCYPPETLKEFASFCGKHGLHFISDEIYAQSVFPNPAIPIPVPFISTLSFDLRDIIDPNLIHILYGASKDFCANGLRLGFICTNNEGIIGAMSSISMFSWSPHLLQDVWAAILEDRQWMRGFMLKKTNLMAENHTIATSFFRLRGICYFEMNAGLFIWIDLRHLLLSKSVQSGYDYSALRVTSPDASIYKQREMRIADICMENGVMIAPGNVYMPEEFGWFRITFTVGKAALVEGLERFWRALGDIEMERRDWE</sequence>
<reference evidence="3" key="1">
    <citation type="submission" date="2021-01" db="EMBL/GenBank/DDBJ databases">
        <authorList>
            <consortium name="Aspergillus chevalieri M1 genome sequencing consortium"/>
            <person name="Kazuki M."/>
            <person name="Futagami T."/>
        </authorList>
    </citation>
    <scope>NUCLEOTIDE SEQUENCE</scope>
    <source>
        <strain evidence="3">M1</strain>
    </source>
</reference>
<dbReference type="GO" id="GO:0006520">
    <property type="term" value="P:amino acid metabolic process"/>
    <property type="evidence" value="ECO:0007669"/>
    <property type="project" value="TreeGrafter"/>
</dbReference>
<dbReference type="InterPro" id="IPR015422">
    <property type="entry name" value="PyrdxlP-dep_Trfase_small"/>
</dbReference>
<dbReference type="RefSeq" id="XP_043137488.1">
    <property type="nucleotide sequence ID" value="XM_043279849.1"/>
</dbReference>
<feature type="domain" description="Aminotransferase class I/classII large" evidence="2">
    <location>
        <begin position="53"/>
        <end position="454"/>
    </location>
</feature>
<dbReference type="InterPro" id="IPR004839">
    <property type="entry name" value="Aminotransferase_I/II_large"/>
</dbReference>
<dbReference type="EMBL" id="AP024420">
    <property type="protein sequence ID" value="BCR88966.1"/>
    <property type="molecule type" value="Genomic_DNA"/>
</dbReference>
<evidence type="ECO:0000313" key="3">
    <source>
        <dbReference type="EMBL" id="BCR88966.1"/>
    </source>
</evidence>
<protein>
    <recommendedName>
        <fullName evidence="2">Aminotransferase class I/classII large domain-containing protein</fullName>
    </recommendedName>
</protein>
<dbReference type="KEGG" id="ache:ACHE_50164A"/>
<dbReference type="CDD" id="cd00609">
    <property type="entry name" value="AAT_like"/>
    <property type="match status" value="1"/>
</dbReference>
<dbReference type="GeneID" id="66983324"/>
<dbReference type="SUPFAM" id="SSF53383">
    <property type="entry name" value="PLP-dependent transferases"/>
    <property type="match status" value="1"/>
</dbReference>
<evidence type="ECO:0000256" key="1">
    <source>
        <dbReference type="ARBA" id="ARBA00022898"/>
    </source>
</evidence>
<dbReference type="InterPro" id="IPR015421">
    <property type="entry name" value="PyrdxlP-dep_Trfase_major"/>
</dbReference>
<evidence type="ECO:0000313" key="4">
    <source>
        <dbReference type="Proteomes" id="UP000637239"/>
    </source>
</evidence>
<gene>
    <name evidence="3" type="ORF">ACHE_50164A</name>
</gene>
<dbReference type="Gene3D" id="3.40.640.10">
    <property type="entry name" value="Type I PLP-dependent aspartate aminotransferase-like (Major domain)"/>
    <property type="match status" value="1"/>
</dbReference>
<dbReference type="Gene3D" id="3.90.1150.10">
    <property type="entry name" value="Aspartate Aminotransferase, domain 1"/>
    <property type="match status" value="1"/>
</dbReference>
<keyword evidence="1" id="KW-0663">Pyridoxal phosphate</keyword>
<dbReference type="PANTHER" id="PTHR43795:SF39">
    <property type="entry name" value="AMINOTRANSFERASE CLASS I_CLASSII DOMAIN-CONTAINING PROTEIN"/>
    <property type="match status" value="1"/>
</dbReference>
<name>A0A7R7VQM2_ASPCH</name>
<dbReference type="AlphaFoldDB" id="A0A7R7VQM2"/>
<proteinExistence type="predicted"/>
<dbReference type="Proteomes" id="UP000637239">
    <property type="component" value="Chromosome 5"/>
</dbReference>
<organism evidence="3 4">
    <name type="scientific">Aspergillus chevalieri</name>
    <name type="common">Eurotium chevalieri</name>
    <dbReference type="NCBI Taxonomy" id="182096"/>
    <lineage>
        <taxon>Eukaryota</taxon>
        <taxon>Fungi</taxon>
        <taxon>Dikarya</taxon>
        <taxon>Ascomycota</taxon>
        <taxon>Pezizomycotina</taxon>
        <taxon>Eurotiomycetes</taxon>
        <taxon>Eurotiomycetidae</taxon>
        <taxon>Eurotiales</taxon>
        <taxon>Aspergillaceae</taxon>
        <taxon>Aspergillus</taxon>
        <taxon>Aspergillus subgen. Aspergillus</taxon>
    </lineage>
</organism>
<evidence type="ECO:0000259" key="2">
    <source>
        <dbReference type="Pfam" id="PF00155"/>
    </source>
</evidence>
<dbReference type="PANTHER" id="PTHR43795">
    <property type="entry name" value="BIFUNCTIONAL ASPARTATE AMINOTRANSFERASE AND GLUTAMATE/ASPARTATE-PREPHENATE AMINOTRANSFERASE-RELATED"/>
    <property type="match status" value="1"/>
</dbReference>
<dbReference type="InterPro" id="IPR050478">
    <property type="entry name" value="Ethylene_sulfur-biosynth"/>
</dbReference>
<reference evidence="3" key="2">
    <citation type="submission" date="2021-02" db="EMBL/GenBank/DDBJ databases">
        <title>Aspergillus chevalieri M1 genome sequence.</title>
        <authorList>
            <person name="Kadooka C."/>
            <person name="Mori K."/>
            <person name="Futagami T."/>
        </authorList>
    </citation>
    <scope>NUCLEOTIDE SEQUENCE</scope>
    <source>
        <strain evidence="3">M1</strain>
    </source>
</reference>